<feature type="compositionally biased region" description="Basic and acidic residues" evidence="1">
    <location>
        <begin position="66"/>
        <end position="81"/>
    </location>
</feature>
<feature type="compositionally biased region" description="Basic and acidic residues" evidence="1">
    <location>
        <begin position="244"/>
        <end position="267"/>
    </location>
</feature>
<proteinExistence type="predicted"/>
<feature type="region of interest" description="Disordered" evidence="1">
    <location>
        <begin position="185"/>
        <end position="288"/>
    </location>
</feature>
<feature type="region of interest" description="Disordered" evidence="1">
    <location>
        <begin position="1"/>
        <end position="29"/>
    </location>
</feature>
<keyword evidence="3" id="KW-1185">Reference proteome</keyword>
<feature type="region of interest" description="Disordered" evidence="1">
    <location>
        <begin position="123"/>
        <end position="151"/>
    </location>
</feature>
<name>A0AAN9UGQ0_9PEZI</name>
<reference evidence="2 3" key="1">
    <citation type="journal article" date="2023" name="PLoS ONE">
        <title>Cytospora paraplurivora sp. nov. isolated from orchards with fruit tree decline syndrome in Ontario, Canada.</title>
        <authorList>
            <person name="Ilyukhin E."/>
            <person name="Nguyen H.D.T."/>
            <person name="Castle A.J."/>
            <person name="Ellouze W."/>
        </authorList>
    </citation>
    <scope>NUCLEOTIDE SEQUENCE [LARGE SCALE GENOMIC DNA]</scope>
    <source>
        <strain evidence="2 3">FDS-564</strain>
    </source>
</reference>
<dbReference type="AlphaFoldDB" id="A0AAN9UGQ0"/>
<dbReference type="Proteomes" id="UP001320245">
    <property type="component" value="Unassembled WGS sequence"/>
</dbReference>
<feature type="compositionally biased region" description="Polar residues" evidence="1">
    <location>
        <begin position="1"/>
        <end position="24"/>
    </location>
</feature>
<feature type="compositionally biased region" description="Basic and acidic residues" evidence="1">
    <location>
        <begin position="216"/>
        <end position="229"/>
    </location>
</feature>
<dbReference type="EMBL" id="JAJSPL020000004">
    <property type="protein sequence ID" value="KAK7747397.1"/>
    <property type="molecule type" value="Genomic_DNA"/>
</dbReference>
<evidence type="ECO:0000313" key="3">
    <source>
        <dbReference type="Proteomes" id="UP001320245"/>
    </source>
</evidence>
<evidence type="ECO:0000313" key="2">
    <source>
        <dbReference type="EMBL" id="KAK7747397.1"/>
    </source>
</evidence>
<organism evidence="2 3">
    <name type="scientific">Cytospora paraplurivora</name>
    <dbReference type="NCBI Taxonomy" id="2898453"/>
    <lineage>
        <taxon>Eukaryota</taxon>
        <taxon>Fungi</taxon>
        <taxon>Dikarya</taxon>
        <taxon>Ascomycota</taxon>
        <taxon>Pezizomycotina</taxon>
        <taxon>Sordariomycetes</taxon>
        <taxon>Sordariomycetidae</taxon>
        <taxon>Diaporthales</taxon>
        <taxon>Cytosporaceae</taxon>
        <taxon>Cytospora</taxon>
    </lineage>
</organism>
<feature type="region of interest" description="Disordered" evidence="1">
    <location>
        <begin position="54"/>
        <end position="83"/>
    </location>
</feature>
<evidence type="ECO:0000256" key="1">
    <source>
        <dbReference type="SAM" id="MobiDB-lite"/>
    </source>
</evidence>
<sequence length="309" mass="33849">MDAVISSQRKATTEQDSPVLTLNGTDGAEDERFIAVTRQEELLLAAMRAKRALMRESHQASGIEGLEGRVKDERTASKKESLSSIKTVKANTLLPLPLNVRPSGASNNNSSDKIDNVNNDEMAMLFPKPPTTKPSPTTRADGTSEVDSGSEEVMVCLDRTISEMQPLDMADMSPDLRDLMHYKSKQLPAPPSSSTHSATRSSRSRTSSAAPANTTPKRERHEANPRPDSDFMPAAGPLSAQIHGKPDVAIRSEWHPTDIEPVMERPDSSSSYYEEESEIEKQPPSRMRQVRISAVGMQLPEIGQWGDDG</sequence>
<comment type="caution">
    <text evidence="2">The sequence shown here is derived from an EMBL/GenBank/DDBJ whole genome shotgun (WGS) entry which is preliminary data.</text>
</comment>
<gene>
    <name evidence="2" type="ORF">SLS53_001651</name>
</gene>
<accession>A0AAN9UGQ0</accession>
<feature type="compositionally biased region" description="Low complexity" evidence="1">
    <location>
        <begin position="192"/>
        <end position="215"/>
    </location>
</feature>
<protein>
    <submittedName>
        <fullName evidence="2">Uncharacterized protein</fullName>
    </submittedName>
</protein>